<organism evidence="3">
    <name type="scientific">Oryza sativa subsp. japonica</name>
    <name type="common">Rice</name>
    <dbReference type="NCBI Taxonomy" id="39947"/>
    <lineage>
        <taxon>Eukaryota</taxon>
        <taxon>Viridiplantae</taxon>
        <taxon>Streptophyta</taxon>
        <taxon>Embryophyta</taxon>
        <taxon>Tracheophyta</taxon>
        <taxon>Spermatophyta</taxon>
        <taxon>Magnoliopsida</taxon>
        <taxon>Liliopsida</taxon>
        <taxon>Poales</taxon>
        <taxon>Poaceae</taxon>
        <taxon>BOP clade</taxon>
        <taxon>Oryzoideae</taxon>
        <taxon>Oryzeae</taxon>
        <taxon>Oryzinae</taxon>
        <taxon>Oryza</taxon>
        <taxon>Oryza sativa</taxon>
    </lineage>
</organism>
<dbReference type="EMBL" id="CM000147">
    <property type="protein sequence ID" value="EAZ16346.1"/>
    <property type="molecule type" value="Genomic_DNA"/>
</dbReference>
<evidence type="ECO:0000313" key="3">
    <source>
        <dbReference type="EMBL" id="EAZ16346.1"/>
    </source>
</evidence>
<accession>A0A8J8YCM9</accession>
<accession>A3C5I3</accession>
<reference evidence="3" key="6">
    <citation type="submission" date="2008-12" db="EMBL/GenBank/DDBJ databases">
        <title>Improved gene annotation of the rice (Oryza sativa) genomes.</title>
        <authorList>
            <person name="Wang J."/>
            <person name="Li R."/>
            <person name="Fan W."/>
            <person name="Huang Q."/>
            <person name="Zhang J."/>
            <person name="Zhou Y."/>
            <person name="Hu Y."/>
            <person name="Zi S."/>
            <person name="Li J."/>
            <person name="Ni P."/>
            <person name="Zheng H."/>
            <person name="Zhang Y."/>
            <person name="Zhao M."/>
            <person name="Hao Q."/>
            <person name="McDermott J."/>
            <person name="Samudrala R."/>
            <person name="Kristiansen K."/>
            <person name="Wong G.K.-S."/>
        </authorList>
    </citation>
    <scope>NUCLEOTIDE SEQUENCE</scope>
</reference>
<reference evidence="3" key="3">
    <citation type="journal article" date="2005" name="PLoS Biol.">
        <title>The genomes of Oryza sativa: a history of duplications.</title>
        <authorList>
            <person name="Yu J."/>
            <person name="Wang J."/>
            <person name="Lin W."/>
            <person name="Li S."/>
            <person name="Li H."/>
            <person name="Zhou J."/>
            <person name="Ni P."/>
            <person name="Dong W."/>
            <person name="Hu S."/>
            <person name="Zeng C."/>
            <person name="Zhang J."/>
            <person name="Zhang Y."/>
            <person name="Li R."/>
            <person name="Xu Z."/>
            <person name="Li S."/>
            <person name="Li X."/>
            <person name="Zheng H."/>
            <person name="Cong L."/>
            <person name="Lin L."/>
            <person name="Yin J."/>
            <person name="Geng J."/>
            <person name="Li G."/>
            <person name="Shi J."/>
            <person name="Liu J."/>
            <person name="Lv H."/>
            <person name="Li J."/>
            <person name="Wang J."/>
            <person name="Deng Y."/>
            <person name="Ran L."/>
            <person name="Shi X."/>
            <person name="Wang X."/>
            <person name="Wu Q."/>
            <person name="Li C."/>
            <person name="Ren X."/>
            <person name="Wang J."/>
            <person name="Wang X."/>
            <person name="Li D."/>
            <person name="Liu D."/>
            <person name="Zhang X."/>
            <person name="Ji Z."/>
            <person name="Zhao W."/>
            <person name="Sun Y."/>
            <person name="Zhang Z."/>
            <person name="Bao J."/>
            <person name="Han Y."/>
            <person name="Dong L."/>
            <person name="Ji J."/>
            <person name="Chen P."/>
            <person name="Wu S."/>
            <person name="Liu J."/>
            <person name="Xiao Y."/>
            <person name="Bu D."/>
            <person name="Tan J."/>
            <person name="Yang L."/>
            <person name="Ye C."/>
            <person name="Zhang J."/>
            <person name="Xu J."/>
            <person name="Zhou Y."/>
            <person name="Yu Y."/>
            <person name="Zhang B."/>
            <person name="Zhuang S."/>
            <person name="Wei H."/>
            <person name="Liu B."/>
            <person name="Lei M."/>
            <person name="Yu H."/>
            <person name="Li Y."/>
            <person name="Xu H."/>
            <person name="Wei S."/>
            <person name="He X."/>
            <person name="Fang L."/>
            <person name="Zhang Z."/>
            <person name="Zhang Y."/>
            <person name="Huang X."/>
            <person name="Su Z."/>
            <person name="Tong W."/>
            <person name="Li J."/>
            <person name="Tong Z."/>
            <person name="Li S."/>
            <person name="Ye J."/>
            <person name="Wang L."/>
            <person name="Fang L."/>
            <person name="Lei T."/>
            <person name="Chen C."/>
            <person name="Chen H."/>
            <person name="Xu Z."/>
            <person name="Li H."/>
            <person name="Huang H."/>
            <person name="Zhang F."/>
            <person name="Xu H."/>
            <person name="Li N."/>
            <person name="Zhao C."/>
            <person name="Li S."/>
            <person name="Dong L."/>
            <person name="Huang Y."/>
            <person name="Li L."/>
            <person name="Xi Y."/>
            <person name="Qi Q."/>
            <person name="Li W."/>
            <person name="Zhang B."/>
            <person name="Hu W."/>
            <person name="Zhang Y."/>
            <person name="Tian X."/>
            <person name="Jiao Y."/>
            <person name="Liang X."/>
            <person name="Jin J."/>
            <person name="Gao L."/>
            <person name="Zheng W."/>
            <person name="Hao B."/>
            <person name="Liu S."/>
            <person name="Wang W."/>
            <person name="Yuan L."/>
            <person name="Cao M."/>
            <person name="McDermott J."/>
            <person name="Samudrala R."/>
            <person name="Wang J."/>
            <person name="Wong G.K."/>
            <person name="Yang H."/>
        </authorList>
    </citation>
    <scope>NUCLEOTIDE SEQUENCE [LARGE SCALE GENOMIC DNA]</scope>
</reference>
<reference evidence="2" key="4">
    <citation type="submission" date="2005-04" db="EMBL/GenBank/DDBJ databases">
        <title>Oryza sativa chromosome 10 BAC OSJNBa0071K18 genomic sequence.</title>
        <authorList>
            <person name="Buell C.R."/>
            <person name="Yuan Q."/>
            <person name="Ouyang S."/>
            <person name="Liu J."/>
            <person name="Gansberger K."/>
            <person name="Jones K.M."/>
            <person name="Overton II L.L."/>
            <person name="Tsitrin T."/>
            <person name="Kim M.M."/>
            <person name="Bera J.J."/>
            <person name="Jin S.S."/>
            <person name="Fadrosh D.W."/>
            <person name="Tallon L.J."/>
            <person name="Koo H."/>
            <person name="Zismann V."/>
            <person name="Hsiao J."/>
            <person name="Blunt S."/>
            <person name="Vanaken S.S."/>
            <person name="Riedmuller S.B."/>
            <person name="Utterback T.T."/>
            <person name="Feldblyum T.V."/>
            <person name="Yang Q.Q."/>
            <person name="Haas B.J."/>
            <person name="Suh B.B."/>
            <person name="Peterson J.J."/>
            <person name="Quackenbush J."/>
            <person name="White O."/>
            <person name="Salzberg S.L."/>
            <person name="Fraser C.M."/>
        </authorList>
    </citation>
    <scope>NUCLEOTIDE SEQUENCE</scope>
</reference>
<proteinExistence type="predicted"/>
<feature type="region of interest" description="Disordered" evidence="1">
    <location>
        <begin position="83"/>
        <end position="102"/>
    </location>
</feature>
<dbReference type="EMBL" id="AC027038">
    <property type="protein sequence ID" value="AAN05535.1"/>
    <property type="molecule type" value="Genomic_DNA"/>
</dbReference>
<name>A0A8J8YCM9_ORYSJ</name>
<reference evidence="2" key="1">
    <citation type="submission" date="2002-09" db="EMBL/GenBank/DDBJ databases">
        <authorList>
            <person name="Buell R."/>
        </authorList>
    </citation>
    <scope>NUCLEOTIDE SEQUENCE</scope>
</reference>
<feature type="compositionally biased region" description="Basic and acidic residues" evidence="1">
    <location>
        <begin position="83"/>
        <end position="95"/>
    </location>
</feature>
<gene>
    <name evidence="3" type="ORF">OsJ_31809</name>
    <name evidence="2" type="ORF">OSJNBa0071K18.24</name>
</gene>
<reference evidence="4" key="2">
    <citation type="journal article" date="2005" name="Nature">
        <title>The map-based sequence of the rice genome.</title>
        <authorList>
            <consortium name="International rice genome sequencing project (IRGSP)"/>
            <person name="Matsumoto T."/>
            <person name="Wu J."/>
            <person name="Kanamori H."/>
            <person name="Katayose Y."/>
            <person name="Fujisawa M."/>
            <person name="Namiki N."/>
            <person name="Mizuno H."/>
            <person name="Yamamoto K."/>
            <person name="Antonio B.A."/>
            <person name="Baba T."/>
            <person name="Sakata K."/>
            <person name="Nagamura Y."/>
            <person name="Aoki H."/>
            <person name="Arikawa K."/>
            <person name="Arita K."/>
            <person name="Bito T."/>
            <person name="Chiden Y."/>
            <person name="Fujitsuka N."/>
            <person name="Fukunaka R."/>
            <person name="Hamada M."/>
            <person name="Harada C."/>
            <person name="Hayashi A."/>
            <person name="Hijishita S."/>
            <person name="Honda M."/>
            <person name="Hosokawa S."/>
            <person name="Ichikawa Y."/>
            <person name="Idonuma A."/>
            <person name="Iijima M."/>
            <person name="Ikeda M."/>
            <person name="Ikeno M."/>
            <person name="Ito K."/>
            <person name="Ito S."/>
            <person name="Ito T."/>
            <person name="Ito Y."/>
            <person name="Ito Y."/>
            <person name="Iwabuchi A."/>
            <person name="Kamiya K."/>
            <person name="Karasawa W."/>
            <person name="Kurita K."/>
            <person name="Katagiri S."/>
            <person name="Kikuta A."/>
            <person name="Kobayashi H."/>
            <person name="Kobayashi N."/>
            <person name="Machita K."/>
            <person name="Maehara T."/>
            <person name="Masukawa M."/>
            <person name="Mizubayashi T."/>
            <person name="Mukai Y."/>
            <person name="Nagasaki H."/>
            <person name="Nagata Y."/>
            <person name="Naito S."/>
            <person name="Nakashima M."/>
            <person name="Nakama Y."/>
            <person name="Nakamichi Y."/>
            <person name="Nakamura M."/>
            <person name="Meguro A."/>
            <person name="Negishi M."/>
            <person name="Ohta I."/>
            <person name="Ohta T."/>
            <person name="Okamoto M."/>
            <person name="Ono N."/>
            <person name="Saji S."/>
            <person name="Sakaguchi M."/>
            <person name="Sakai K."/>
            <person name="Shibata M."/>
            <person name="Shimokawa T."/>
            <person name="Song J."/>
            <person name="Takazaki Y."/>
            <person name="Terasawa K."/>
            <person name="Tsugane M."/>
            <person name="Tsuji K."/>
            <person name="Ueda S."/>
            <person name="Waki K."/>
            <person name="Yamagata H."/>
            <person name="Yamamoto M."/>
            <person name="Yamamoto S."/>
            <person name="Yamane H."/>
            <person name="Yoshiki S."/>
            <person name="Yoshihara R."/>
            <person name="Yukawa K."/>
            <person name="Zhong H."/>
            <person name="Yano M."/>
            <person name="Yuan Q."/>
            <person name="Ouyang S."/>
            <person name="Liu J."/>
            <person name="Jones K.M."/>
            <person name="Gansberger K."/>
            <person name="Moffat K."/>
            <person name="Hill J."/>
            <person name="Bera J."/>
            <person name="Fadrosh D."/>
            <person name="Jin S."/>
            <person name="Johri S."/>
            <person name="Kim M."/>
            <person name="Overton L."/>
            <person name="Reardon M."/>
            <person name="Tsitrin T."/>
            <person name="Vuong H."/>
            <person name="Weaver B."/>
            <person name="Ciecko A."/>
            <person name="Tallon L."/>
            <person name="Jackson J."/>
            <person name="Pai G."/>
            <person name="Aken S.V."/>
            <person name="Utterback T."/>
            <person name="Reidmuller S."/>
            <person name="Feldblyum T."/>
            <person name="Hsiao J."/>
            <person name="Zismann V."/>
            <person name="Iobst S."/>
            <person name="de Vazeille A.R."/>
            <person name="Buell C.R."/>
            <person name="Ying K."/>
            <person name="Li Y."/>
            <person name="Lu T."/>
            <person name="Huang Y."/>
            <person name="Zhao Q."/>
            <person name="Feng Q."/>
            <person name="Zhang L."/>
            <person name="Zhu J."/>
            <person name="Weng Q."/>
            <person name="Mu J."/>
            <person name="Lu Y."/>
            <person name="Fan D."/>
            <person name="Liu Y."/>
            <person name="Guan J."/>
            <person name="Zhang Y."/>
            <person name="Yu S."/>
            <person name="Liu X."/>
            <person name="Zhang Y."/>
            <person name="Hong G."/>
            <person name="Han B."/>
            <person name="Choisne N."/>
            <person name="Demange N."/>
            <person name="Orjeda G."/>
            <person name="Samain S."/>
            <person name="Cattolico L."/>
            <person name="Pelletier E."/>
            <person name="Couloux A."/>
            <person name="Segurens B."/>
            <person name="Wincker P."/>
            <person name="D'Hont A."/>
            <person name="Scarpelli C."/>
            <person name="Weissenbach J."/>
            <person name="Salanoubat M."/>
            <person name="Quetier F."/>
            <person name="Yu Y."/>
            <person name="Kim H.R."/>
            <person name="Rambo T."/>
            <person name="Currie J."/>
            <person name="Collura K."/>
            <person name="Luo M."/>
            <person name="Yang T."/>
            <person name="Ammiraju J.S.S."/>
            <person name="Engler F."/>
            <person name="Soderlund C."/>
            <person name="Wing R.A."/>
            <person name="Palmer L.E."/>
            <person name="de la Bastide M."/>
            <person name="Spiegel L."/>
            <person name="Nascimento L."/>
            <person name="Zutavern T."/>
            <person name="O'Shaughnessy A."/>
            <person name="Dike S."/>
            <person name="Dedhia N."/>
            <person name="Preston R."/>
            <person name="Balija V."/>
            <person name="McCombie W.R."/>
            <person name="Chow T."/>
            <person name="Chen H."/>
            <person name="Chung M."/>
            <person name="Chen C."/>
            <person name="Shaw J."/>
            <person name="Wu H."/>
            <person name="Hsiao K."/>
            <person name="Chao Y."/>
            <person name="Chu M."/>
            <person name="Cheng C."/>
            <person name="Hour A."/>
            <person name="Lee P."/>
            <person name="Lin S."/>
            <person name="Lin Y."/>
            <person name="Liou J."/>
            <person name="Liu S."/>
            <person name="Hsing Y."/>
            <person name="Raghuvanshi S."/>
            <person name="Mohanty A."/>
            <person name="Bharti A.K."/>
            <person name="Gaur A."/>
            <person name="Gupta V."/>
            <person name="Kumar D."/>
            <person name="Ravi V."/>
            <person name="Vij S."/>
            <person name="Kapur A."/>
            <person name="Khurana P."/>
            <person name="Khurana P."/>
            <person name="Khurana J.P."/>
            <person name="Tyagi A.K."/>
            <person name="Gaikwad K."/>
            <person name="Singh A."/>
            <person name="Dalal V."/>
            <person name="Srivastava S."/>
            <person name="Dixit A."/>
            <person name="Pal A.K."/>
            <person name="Ghazi I.A."/>
            <person name="Yadav M."/>
            <person name="Pandit A."/>
            <person name="Bhargava A."/>
            <person name="Sureshbabu K."/>
            <person name="Batra K."/>
            <person name="Sharma T.R."/>
            <person name="Mohapatra T."/>
            <person name="Singh N.K."/>
            <person name="Messing J."/>
            <person name="Nelson A.B."/>
            <person name="Fuks G."/>
            <person name="Kavchok S."/>
            <person name="Keizer G."/>
            <person name="Linton E."/>
            <person name="Llaca V."/>
            <person name="Song R."/>
            <person name="Tanyolac B."/>
            <person name="Young S."/>
            <person name="Ho-Il K."/>
            <person name="Hahn J.H."/>
            <person name="Sangsakoo G."/>
            <person name="Vanavichit A."/>
            <person name="de Mattos Luiz.A.T."/>
            <person name="Zimmer P.D."/>
            <person name="Malone G."/>
            <person name="Dellagostin O."/>
            <person name="de Oliveira A.C."/>
            <person name="Bevan M."/>
            <person name="Bancroft I."/>
            <person name="Minx P."/>
            <person name="Cordum H."/>
            <person name="Wilson R."/>
            <person name="Cheng Z."/>
            <person name="Jin W."/>
            <person name="Jiang J."/>
            <person name="Leong S.A."/>
            <person name="Iwama H."/>
            <person name="Gojobori T."/>
            <person name="Itoh T."/>
            <person name="Niimura Y."/>
            <person name="Fujii Y."/>
            <person name="Habara T."/>
            <person name="Sakai H."/>
            <person name="Sato Y."/>
            <person name="Wilson G."/>
            <person name="Kumar K."/>
            <person name="McCouch S."/>
            <person name="Juretic N."/>
            <person name="Hoen D."/>
            <person name="Wright S."/>
            <person name="Bruskiewich R."/>
            <person name="Bureau T."/>
            <person name="Miyao A."/>
            <person name="Hirochika H."/>
            <person name="Nishikawa T."/>
            <person name="Kadowaki K."/>
            <person name="Sugiura M."/>
            <person name="Burr B."/>
            <person name="Sasaki T."/>
        </authorList>
    </citation>
    <scope>NUCLEOTIDE SEQUENCE [LARGE SCALE GENOMIC DNA]</scope>
    <source>
        <strain evidence="4">cv. Nipponbare</strain>
    </source>
</reference>
<evidence type="ECO:0000313" key="2">
    <source>
        <dbReference type="EMBL" id="AAN05535.1"/>
    </source>
</evidence>
<feature type="region of interest" description="Disordered" evidence="1">
    <location>
        <begin position="26"/>
        <end position="61"/>
    </location>
</feature>
<protein>
    <submittedName>
        <fullName evidence="3">Uncharacterized protein</fullName>
    </submittedName>
</protein>
<reference evidence="4" key="5">
    <citation type="journal article" date="2008" name="Nucleic Acids Res.">
        <title>The rice annotation project database (RAP-DB): 2008 update.</title>
        <authorList>
            <consortium name="The rice annotation project (RAP)"/>
        </authorList>
    </citation>
    <scope>GENOME REANNOTATION</scope>
    <source>
        <strain evidence="4">cv. Nipponbare</strain>
    </source>
</reference>
<dbReference type="Proteomes" id="UP000007752">
    <property type="component" value="Chromosome 10"/>
</dbReference>
<evidence type="ECO:0000256" key="1">
    <source>
        <dbReference type="SAM" id="MobiDB-lite"/>
    </source>
</evidence>
<dbReference type="Proteomes" id="UP000000763">
    <property type="component" value="Chromosome 10"/>
</dbReference>
<feature type="compositionally biased region" description="Basic and acidic residues" evidence="1">
    <location>
        <begin position="50"/>
        <end position="61"/>
    </location>
</feature>
<evidence type="ECO:0000313" key="4">
    <source>
        <dbReference type="Proteomes" id="UP000000763"/>
    </source>
</evidence>
<sequence>MEPPSASPSSCRHLPYCRRPSLDLASYGPDLESSVEGEDGGWEGMTKGEVGGKEGMAEGEVRGRRCREPLSWARAASGIERRQWGGGAVERRRESYAGGQGK</sequence>
<dbReference type="AlphaFoldDB" id="A0A8J8YCM9"/>